<feature type="region of interest" description="Disordered" evidence="8">
    <location>
        <begin position="393"/>
        <end position="420"/>
    </location>
</feature>
<evidence type="ECO:0000256" key="2">
    <source>
        <dbReference type="ARBA" id="ARBA00022692"/>
    </source>
</evidence>
<proteinExistence type="predicted"/>
<dbReference type="Proteomes" id="UP000694414">
    <property type="component" value="Unplaced"/>
</dbReference>
<organism evidence="10 11">
    <name type="scientific">Prolemur simus</name>
    <name type="common">Greater bamboo lemur</name>
    <name type="synonym">Hapalemur simus</name>
    <dbReference type="NCBI Taxonomy" id="1328070"/>
    <lineage>
        <taxon>Eukaryota</taxon>
        <taxon>Metazoa</taxon>
        <taxon>Chordata</taxon>
        <taxon>Craniata</taxon>
        <taxon>Vertebrata</taxon>
        <taxon>Euteleostomi</taxon>
        <taxon>Mammalia</taxon>
        <taxon>Eutheria</taxon>
        <taxon>Euarchontoglires</taxon>
        <taxon>Primates</taxon>
        <taxon>Strepsirrhini</taxon>
        <taxon>Lemuriformes</taxon>
        <taxon>Lemuridae</taxon>
        <taxon>Prolemur</taxon>
    </lineage>
</organism>
<accession>A0A8C8ZJN2</accession>
<reference evidence="10" key="1">
    <citation type="submission" date="2025-08" db="UniProtKB">
        <authorList>
            <consortium name="Ensembl"/>
        </authorList>
    </citation>
    <scope>IDENTIFICATION</scope>
</reference>
<sequence>PDPAAWSLAGWMLESEALRRDVGTWLLTCTCVCTCVCLGAPVPGDGGGPRAGTFTCLTNNILRIDCHWSAPEPGQGSSPWLLFTSNQVPGGSHKCIFRGSECSVELPPEGVLLPSDSFSVTFHHRVSGKELVSLVDPQYLPRRHVKLDPPSDLRSNISSGSCVLTWGVSPGLEPMTSLLSYELACKRQEEAWELARHKDHIVGVTWLKLEATELDPGFVYEARLRVQMAMLEDDVAEGEQYAGQWSEWSQPVRFASPQTRGPLASPWAQPDSTLAAVSVFLLLTGLTYLLFKLSPRVKRTFHQNVPSPAVFFQPLYSVHNGNFQTWAGTHRASVQGSRDGSPHRASESGVQEAFVLLTFGLRPARVEEEEEGTGTLGARGSQDGLPAGCTEWGGQPPAYLPQDDWAHVSPTGPAPPGSEGSSSSDYCALGCCGGPQPSPILASACGLSCDQQDPETRQGTRAGVRGGGLASPGLSGLRGPQVKAQGWLQG</sequence>
<dbReference type="PANTHER" id="PTHR23037:SF29">
    <property type="entry name" value="INTERLEUKIN-9 RECEPTOR"/>
    <property type="match status" value="1"/>
</dbReference>
<dbReference type="GO" id="GO:0009897">
    <property type="term" value="C:external side of plasma membrane"/>
    <property type="evidence" value="ECO:0007669"/>
    <property type="project" value="TreeGrafter"/>
</dbReference>
<evidence type="ECO:0000256" key="3">
    <source>
        <dbReference type="ARBA" id="ARBA00022729"/>
    </source>
</evidence>
<evidence type="ECO:0000313" key="10">
    <source>
        <dbReference type="Ensembl" id="ENSPSMP00000016029.1"/>
    </source>
</evidence>
<evidence type="ECO:0000256" key="8">
    <source>
        <dbReference type="SAM" id="MobiDB-lite"/>
    </source>
</evidence>
<keyword evidence="6" id="KW-0675">Receptor</keyword>
<protein>
    <submittedName>
        <fullName evidence="10">Interleukin 9 receptor</fullName>
    </submittedName>
</protein>
<reference evidence="10" key="2">
    <citation type="submission" date="2025-09" db="UniProtKB">
        <authorList>
            <consortium name="Ensembl"/>
        </authorList>
    </citation>
    <scope>IDENTIFICATION</scope>
</reference>
<dbReference type="SUPFAM" id="SSF49265">
    <property type="entry name" value="Fibronectin type III"/>
    <property type="match status" value="1"/>
</dbReference>
<dbReference type="InterPro" id="IPR036116">
    <property type="entry name" value="FN3_sf"/>
</dbReference>
<dbReference type="PANTHER" id="PTHR23037">
    <property type="entry name" value="CYTOKINE RECEPTOR"/>
    <property type="match status" value="1"/>
</dbReference>
<feature type="domain" description="Fibronectin type-III" evidence="9">
    <location>
        <begin position="149"/>
        <end position="259"/>
    </location>
</feature>
<dbReference type="PROSITE" id="PS01355">
    <property type="entry name" value="HEMATOPO_REC_S_F1"/>
    <property type="match status" value="1"/>
</dbReference>
<keyword evidence="11" id="KW-1185">Reference proteome</keyword>
<dbReference type="Ensembl" id="ENSPSMT00000018606.1">
    <property type="protein sequence ID" value="ENSPSMP00000016029.1"/>
    <property type="gene ID" value="ENSPSMG00000011396.1"/>
</dbReference>
<dbReference type="InterPro" id="IPR003531">
    <property type="entry name" value="Hempt_rcpt_S_F1_CS"/>
</dbReference>
<keyword evidence="7" id="KW-0325">Glycoprotein</keyword>
<dbReference type="GO" id="GO:0004919">
    <property type="term" value="F:interleukin-9 receptor activity"/>
    <property type="evidence" value="ECO:0007669"/>
    <property type="project" value="Ensembl"/>
</dbReference>
<dbReference type="Gene3D" id="2.60.40.10">
    <property type="entry name" value="Immunoglobulins"/>
    <property type="match status" value="1"/>
</dbReference>
<dbReference type="GO" id="GO:0016064">
    <property type="term" value="P:immunoglobulin mediated immune response"/>
    <property type="evidence" value="ECO:0007669"/>
    <property type="project" value="TreeGrafter"/>
</dbReference>
<dbReference type="PROSITE" id="PS50853">
    <property type="entry name" value="FN3"/>
    <property type="match status" value="1"/>
</dbReference>
<evidence type="ECO:0000313" key="11">
    <source>
        <dbReference type="Proteomes" id="UP000694414"/>
    </source>
</evidence>
<dbReference type="GeneTree" id="ENSGT00510000049125"/>
<evidence type="ECO:0000256" key="6">
    <source>
        <dbReference type="ARBA" id="ARBA00023170"/>
    </source>
</evidence>
<keyword evidence="4" id="KW-1133">Transmembrane helix</keyword>
<feature type="compositionally biased region" description="Low complexity" evidence="8">
    <location>
        <begin position="471"/>
        <end position="480"/>
    </location>
</feature>
<dbReference type="InterPro" id="IPR013783">
    <property type="entry name" value="Ig-like_fold"/>
</dbReference>
<keyword evidence="3" id="KW-0732">Signal</keyword>
<evidence type="ECO:0000256" key="4">
    <source>
        <dbReference type="ARBA" id="ARBA00022989"/>
    </source>
</evidence>
<feature type="region of interest" description="Disordered" evidence="8">
    <location>
        <begin position="449"/>
        <end position="490"/>
    </location>
</feature>
<evidence type="ECO:0000256" key="1">
    <source>
        <dbReference type="ARBA" id="ARBA00004479"/>
    </source>
</evidence>
<keyword evidence="5" id="KW-0472">Membrane</keyword>
<comment type="subcellular location">
    <subcellularLocation>
        <location evidence="1">Membrane</location>
        <topology evidence="1">Single-pass type I membrane protein</topology>
    </subcellularLocation>
</comment>
<evidence type="ECO:0000256" key="5">
    <source>
        <dbReference type="ARBA" id="ARBA00023136"/>
    </source>
</evidence>
<evidence type="ECO:0000259" key="9">
    <source>
        <dbReference type="PROSITE" id="PS50853"/>
    </source>
</evidence>
<evidence type="ECO:0000256" key="7">
    <source>
        <dbReference type="ARBA" id="ARBA00023180"/>
    </source>
</evidence>
<dbReference type="AlphaFoldDB" id="A0A8C8ZJN2"/>
<dbReference type="InterPro" id="IPR003961">
    <property type="entry name" value="FN3_dom"/>
</dbReference>
<gene>
    <name evidence="10" type="primary">IL9R</name>
</gene>
<dbReference type="GO" id="GO:0019983">
    <property type="term" value="F:interleukin-9 binding"/>
    <property type="evidence" value="ECO:0007669"/>
    <property type="project" value="TreeGrafter"/>
</dbReference>
<name>A0A8C8ZJN2_PROSS</name>
<keyword evidence="2" id="KW-0812">Transmembrane</keyword>